<dbReference type="OrthoDB" id="10059618at2759"/>
<dbReference type="AlphaFoldDB" id="A0A8X6QAU9"/>
<accession>A0A8X6QAU9</accession>
<comment type="caution">
    <text evidence="3">The sequence shown here is derived from an EMBL/GenBank/DDBJ whole genome shotgun (WGS) entry which is preliminary data.</text>
</comment>
<organism evidence="3 4">
    <name type="scientific">Nephila pilipes</name>
    <name type="common">Giant wood spider</name>
    <name type="synonym">Nephila maculata</name>
    <dbReference type="NCBI Taxonomy" id="299642"/>
    <lineage>
        <taxon>Eukaryota</taxon>
        <taxon>Metazoa</taxon>
        <taxon>Ecdysozoa</taxon>
        <taxon>Arthropoda</taxon>
        <taxon>Chelicerata</taxon>
        <taxon>Arachnida</taxon>
        <taxon>Araneae</taxon>
        <taxon>Araneomorphae</taxon>
        <taxon>Entelegynae</taxon>
        <taxon>Araneoidea</taxon>
        <taxon>Nephilidae</taxon>
        <taxon>Nephila</taxon>
    </lineage>
</organism>
<feature type="region of interest" description="Disordered" evidence="1">
    <location>
        <begin position="90"/>
        <end position="112"/>
    </location>
</feature>
<evidence type="ECO:0000259" key="2">
    <source>
        <dbReference type="Pfam" id="PF16165"/>
    </source>
</evidence>
<evidence type="ECO:0000313" key="4">
    <source>
        <dbReference type="Proteomes" id="UP000887013"/>
    </source>
</evidence>
<evidence type="ECO:0000256" key="1">
    <source>
        <dbReference type="SAM" id="MobiDB-lite"/>
    </source>
</evidence>
<gene>
    <name evidence="3" type="ORF">NPIL_18291</name>
</gene>
<reference evidence="3" key="1">
    <citation type="submission" date="2020-08" db="EMBL/GenBank/DDBJ databases">
        <title>Multicomponent nature underlies the extraordinary mechanical properties of spider dragline silk.</title>
        <authorList>
            <person name="Kono N."/>
            <person name="Nakamura H."/>
            <person name="Mori M."/>
            <person name="Yoshida Y."/>
            <person name="Ohtoshi R."/>
            <person name="Malay A.D."/>
            <person name="Moran D.A.P."/>
            <person name="Tomita M."/>
            <person name="Numata K."/>
            <person name="Arakawa K."/>
        </authorList>
    </citation>
    <scope>NUCLEOTIDE SEQUENCE</scope>
</reference>
<feature type="compositionally biased region" description="Basic and acidic residues" evidence="1">
    <location>
        <begin position="1"/>
        <end position="19"/>
    </location>
</feature>
<protein>
    <recommendedName>
        <fullName evidence="2">Ferlin C-terminal domain-containing protein</fullName>
    </recommendedName>
</protein>
<dbReference type="Proteomes" id="UP000887013">
    <property type="component" value="Unassembled WGS sequence"/>
</dbReference>
<keyword evidence="4" id="KW-1185">Reference proteome</keyword>
<feature type="domain" description="Ferlin C-terminal" evidence="2">
    <location>
        <begin position="1"/>
        <end position="33"/>
    </location>
</feature>
<evidence type="ECO:0000313" key="3">
    <source>
        <dbReference type="EMBL" id="GFU16531.1"/>
    </source>
</evidence>
<proteinExistence type="predicted"/>
<feature type="region of interest" description="Disordered" evidence="1">
    <location>
        <begin position="1"/>
        <end position="37"/>
    </location>
</feature>
<feature type="non-terminal residue" evidence="3">
    <location>
        <position position="1"/>
    </location>
</feature>
<dbReference type="EMBL" id="BMAW01079732">
    <property type="protein sequence ID" value="GFU16531.1"/>
    <property type="molecule type" value="Genomic_DNA"/>
</dbReference>
<name>A0A8X6QAU9_NEPPI</name>
<dbReference type="Pfam" id="PF16165">
    <property type="entry name" value="Ferlin_C"/>
    <property type="match status" value="1"/>
</dbReference>
<dbReference type="InterPro" id="IPR032362">
    <property type="entry name" value="Ferlin_C"/>
</dbReference>
<sequence>GKVEAEFHLLTKEEAEKNPAGKGRKGPDALPEPKFGAGKPQTLCDYRYFSESTTYSSFTLRLATAHGDMTLPRFLLFLFSALNEEDELVSRAREGKSPPAGHALRSTEKPYN</sequence>